<accession>A0A427AVU2</accession>
<evidence type="ECO:0000313" key="2">
    <source>
        <dbReference type="Proteomes" id="UP000287651"/>
    </source>
</evidence>
<comment type="caution">
    <text evidence="1">The sequence shown here is derived from an EMBL/GenBank/DDBJ whole genome shotgun (WGS) entry which is preliminary data.</text>
</comment>
<protein>
    <submittedName>
        <fullName evidence="1">Uncharacterized protein</fullName>
    </submittedName>
</protein>
<sequence>MEFIDRIATRASVVPESLRTLDNGTIATDIESLKGRLKTLDLWAKISTDRDSEWEEVKDIRPTREIVKGKRKG</sequence>
<proteinExistence type="predicted"/>
<dbReference type="AlphaFoldDB" id="A0A427AVU2"/>
<organism evidence="1 2">
    <name type="scientific">Ensete ventricosum</name>
    <name type="common">Abyssinian banana</name>
    <name type="synonym">Musa ensete</name>
    <dbReference type="NCBI Taxonomy" id="4639"/>
    <lineage>
        <taxon>Eukaryota</taxon>
        <taxon>Viridiplantae</taxon>
        <taxon>Streptophyta</taxon>
        <taxon>Embryophyta</taxon>
        <taxon>Tracheophyta</taxon>
        <taxon>Spermatophyta</taxon>
        <taxon>Magnoliopsida</taxon>
        <taxon>Liliopsida</taxon>
        <taxon>Zingiberales</taxon>
        <taxon>Musaceae</taxon>
        <taxon>Ensete</taxon>
    </lineage>
</organism>
<gene>
    <name evidence="1" type="ORF">B296_00012237</name>
</gene>
<name>A0A427AVU2_ENSVE</name>
<dbReference type="EMBL" id="AMZH03001160">
    <property type="protein sequence ID" value="RRT80370.1"/>
    <property type="molecule type" value="Genomic_DNA"/>
</dbReference>
<evidence type="ECO:0000313" key="1">
    <source>
        <dbReference type="EMBL" id="RRT80370.1"/>
    </source>
</evidence>
<dbReference type="Proteomes" id="UP000287651">
    <property type="component" value="Unassembled WGS sequence"/>
</dbReference>
<reference evidence="1 2" key="1">
    <citation type="journal article" date="2014" name="Agronomy (Basel)">
        <title>A Draft Genome Sequence for Ensete ventricosum, the Drought-Tolerant Tree Against Hunger.</title>
        <authorList>
            <person name="Harrison J."/>
            <person name="Moore K.A."/>
            <person name="Paszkiewicz K."/>
            <person name="Jones T."/>
            <person name="Grant M."/>
            <person name="Ambacheew D."/>
            <person name="Muzemil S."/>
            <person name="Studholme D.J."/>
        </authorList>
    </citation>
    <scope>NUCLEOTIDE SEQUENCE [LARGE SCALE GENOMIC DNA]</scope>
</reference>